<organism evidence="1">
    <name type="scientific">marine sediment metagenome</name>
    <dbReference type="NCBI Taxonomy" id="412755"/>
    <lineage>
        <taxon>unclassified sequences</taxon>
        <taxon>metagenomes</taxon>
        <taxon>ecological metagenomes</taxon>
    </lineage>
</organism>
<proteinExistence type="predicted"/>
<dbReference type="AlphaFoldDB" id="A0A0F9GHW8"/>
<accession>A0A0F9GHW8</accession>
<reference evidence="1" key="1">
    <citation type="journal article" date="2015" name="Nature">
        <title>Complex archaea that bridge the gap between prokaryotes and eukaryotes.</title>
        <authorList>
            <person name="Spang A."/>
            <person name="Saw J.H."/>
            <person name="Jorgensen S.L."/>
            <person name="Zaremba-Niedzwiedzka K."/>
            <person name="Martijn J."/>
            <person name="Lind A.E."/>
            <person name="van Eijk R."/>
            <person name="Schleper C."/>
            <person name="Guy L."/>
            <person name="Ettema T.J."/>
        </authorList>
    </citation>
    <scope>NUCLEOTIDE SEQUENCE</scope>
</reference>
<evidence type="ECO:0000313" key="1">
    <source>
        <dbReference type="EMBL" id="KKL69025.1"/>
    </source>
</evidence>
<gene>
    <name evidence="1" type="ORF">LCGC14_2119120</name>
</gene>
<feature type="non-terminal residue" evidence="1">
    <location>
        <position position="1"/>
    </location>
</feature>
<protein>
    <submittedName>
        <fullName evidence="1">Uncharacterized protein</fullName>
    </submittedName>
</protein>
<name>A0A0F9GHW8_9ZZZZ</name>
<dbReference type="EMBL" id="LAZR01026350">
    <property type="protein sequence ID" value="KKL69025.1"/>
    <property type="molecule type" value="Genomic_DNA"/>
</dbReference>
<comment type="caution">
    <text evidence="1">The sequence shown here is derived from an EMBL/GenBank/DDBJ whole genome shotgun (WGS) entry which is preliminary data.</text>
</comment>
<sequence length="28" mass="3048">DKGDILTTRLARGEVSSVVEDTRKETDG</sequence>